<comment type="cofactor">
    <cofactor evidence="8">
        <name>Mg(2+)</name>
        <dbReference type="ChEBI" id="CHEBI:18420"/>
    </cofactor>
    <text evidence="8">Divalent metal ions. Mg(2+) is the most effective.</text>
</comment>
<feature type="binding site" evidence="7">
    <location>
        <begin position="54"/>
        <end position="56"/>
    </location>
    <ligand>
        <name>substrate</name>
    </ligand>
</feature>
<keyword evidence="8" id="KW-0479">Metal-binding</keyword>
<evidence type="ECO:0000256" key="5">
    <source>
        <dbReference type="PIRNR" id="PIRNR000915"/>
    </source>
</evidence>
<dbReference type="SUPFAM" id="SSF56784">
    <property type="entry name" value="HAD-like"/>
    <property type="match status" value="1"/>
</dbReference>
<feature type="active site" description="Nucleophile" evidence="6">
    <location>
        <position position="21"/>
    </location>
</feature>
<dbReference type="PIRSF" id="PIRSF000915">
    <property type="entry name" value="PGP-type_phosphatase"/>
    <property type="match status" value="1"/>
</dbReference>
<keyword evidence="8" id="KW-0460">Magnesium</keyword>
<keyword evidence="1 5" id="KW-0378">Hydrolase</keyword>
<dbReference type="EC" id="3.1.3.41" evidence="3 5"/>
<dbReference type="InterPro" id="IPR036412">
    <property type="entry name" value="HAD-like_sf"/>
</dbReference>
<protein>
    <recommendedName>
        <fullName evidence="4 5">4-nitrophenylphosphatase</fullName>
        <shortName evidence="5">PNPPase</shortName>
        <ecNumber evidence="3 5">3.1.3.41</ecNumber>
    </recommendedName>
</protein>
<dbReference type="InterPro" id="IPR006349">
    <property type="entry name" value="PGP_euk"/>
</dbReference>
<evidence type="ECO:0000313" key="10">
    <source>
        <dbReference type="Proteomes" id="UP001210925"/>
    </source>
</evidence>
<evidence type="ECO:0000256" key="8">
    <source>
        <dbReference type="PIRSR" id="PIRSR000915-3"/>
    </source>
</evidence>
<sequence>MNLKEANHLEFVSNFDTFLFDCDGVIWQGNDLIPGVKQVLLELRKLNKQILFVSNNSTKSRKSYLKKFESLGIQASVDEVFGSAYCAAYYMKHQLAFPPNKQVYVVGMHGICDELESQGIKYCGSSDDNENIKDMAHIGDIKHESDVGAVLFGFDVDLNYKKLAKAFTYLQDRDCLFLATNSDLTYPAAGTIFPGTGALLAALSAPLERQPIVLGKPHQTMLDCIVDSKHLNRERTCMVGDRLDTDIAFGKLGKLKTLLVMTGVTNQETLNKTDTIPDYVIDSLGSLKLIN</sequence>
<dbReference type="NCBIfam" id="TIGR01460">
    <property type="entry name" value="HAD-SF-IIA"/>
    <property type="match status" value="1"/>
</dbReference>
<dbReference type="GO" id="GO:0004035">
    <property type="term" value="F:alkaline phosphatase activity"/>
    <property type="evidence" value="ECO:0007669"/>
    <property type="project" value="UniProtKB-ARBA"/>
</dbReference>
<evidence type="ECO:0000313" key="9">
    <source>
        <dbReference type="EMBL" id="KAJ3254735.1"/>
    </source>
</evidence>
<dbReference type="Gene3D" id="3.40.50.1000">
    <property type="entry name" value="HAD superfamily/HAD-like"/>
    <property type="match status" value="2"/>
</dbReference>
<keyword evidence="10" id="KW-1185">Reference proteome</keyword>
<dbReference type="InterPro" id="IPR023214">
    <property type="entry name" value="HAD_sf"/>
</dbReference>
<dbReference type="GO" id="GO:0005737">
    <property type="term" value="C:cytoplasm"/>
    <property type="evidence" value="ECO:0007669"/>
    <property type="project" value="TreeGrafter"/>
</dbReference>
<dbReference type="AlphaFoldDB" id="A0AAD5Y1S4"/>
<dbReference type="EMBL" id="JADGKB010000079">
    <property type="protein sequence ID" value="KAJ3254735.1"/>
    <property type="molecule type" value="Genomic_DNA"/>
</dbReference>
<dbReference type="Pfam" id="PF13242">
    <property type="entry name" value="Hydrolase_like"/>
    <property type="match status" value="1"/>
</dbReference>
<dbReference type="GO" id="GO:0046872">
    <property type="term" value="F:metal ion binding"/>
    <property type="evidence" value="ECO:0007669"/>
    <property type="project" value="UniProtKB-KW"/>
</dbReference>
<name>A0AAD5Y1S4_9FUNG</name>
<dbReference type="GO" id="GO:0008967">
    <property type="term" value="F:phosphoglycolate phosphatase activity"/>
    <property type="evidence" value="ECO:0007669"/>
    <property type="project" value="TreeGrafter"/>
</dbReference>
<reference evidence="9" key="1">
    <citation type="submission" date="2020-05" db="EMBL/GenBank/DDBJ databases">
        <title>Phylogenomic resolution of chytrid fungi.</title>
        <authorList>
            <person name="Stajich J.E."/>
            <person name="Amses K."/>
            <person name="Simmons R."/>
            <person name="Seto K."/>
            <person name="Myers J."/>
            <person name="Bonds A."/>
            <person name="Quandt C.A."/>
            <person name="Barry K."/>
            <person name="Liu P."/>
            <person name="Grigoriev I."/>
            <person name="Longcore J.E."/>
            <person name="James T.Y."/>
        </authorList>
    </citation>
    <scope>NUCLEOTIDE SEQUENCE</scope>
    <source>
        <strain evidence="9">PLAUS21</strain>
    </source>
</reference>
<evidence type="ECO:0000256" key="7">
    <source>
        <dbReference type="PIRSR" id="PIRSR000915-2"/>
    </source>
</evidence>
<dbReference type="InterPro" id="IPR006357">
    <property type="entry name" value="HAD-SF_hydro_IIA"/>
</dbReference>
<accession>A0AAD5Y1S4</accession>
<evidence type="ECO:0000256" key="1">
    <source>
        <dbReference type="ARBA" id="ARBA00022801"/>
    </source>
</evidence>
<feature type="active site" description="Proton donor" evidence="6">
    <location>
        <position position="23"/>
    </location>
</feature>
<dbReference type="Pfam" id="PF13344">
    <property type="entry name" value="Hydrolase_6"/>
    <property type="match status" value="1"/>
</dbReference>
<feature type="binding site" evidence="8">
    <location>
        <position position="23"/>
    </location>
    <ligand>
        <name>Mg(2+)</name>
        <dbReference type="ChEBI" id="CHEBI:18420"/>
    </ligand>
</feature>
<dbReference type="PANTHER" id="PTHR19288">
    <property type="entry name" value="4-NITROPHENYLPHOSPHATASE-RELATED"/>
    <property type="match status" value="1"/>
</dbReference>
<dbReference type="NCBIfam" id="TIGR01452">
    <property type="entry name" value="PGP_euk"/>
    <property type="match status" value="1"/>
</dbReference>
<organism evidence="9 10">
    <name type="scientific">Boothiomyces macroporosus</name>
    <dbReference type="NCBI Taxonomy" id="261099"/>
    <lineage>
        <taxon>Eukaryota</taxon>
        <taxon>Fungi</taxon>
        <taxon>Fungi incertae sedis</taxon>
        <taxon>Chytridiomycota</taxon>
        <taxon>Chytridiomycota incertae sedis</taxon>
        <taxon>Chytridiomycetes</taxon>
        <taxon>Rhizophydiales</taxon>
        <taxon>Terramycetaceae</taxon>
        <taxon>Boothiomyces</taxon>
    </lineage>
</organism>
<feature type="binding site" evidence="8">
    <location>
        <position position="241"/>
    </location>
    <ligand>
        <name>Mg(2+)</name>
        <dbReference type="ChEBI" id="CHEBI:18420"/>
    </ligand>
</feature>
<proteinExistence type="predicted"/>
<evidence type="ECO:0000256" key="4">
    <source>
        <dbReference type="ARBA" id="ARBA00069197"/>
    </source>
</evidence>
<dbReference type="FunFam" id="3.40.50.1000:FF:000039">
    <property type="entry name" value="Phosphoglycolate phosphatase"/>
    <property type="match status" value="1"/>
</dbReference>
<evidence type="ECO:0000256" key="2">
    <source>
        <dbReference type="ARBA" id="ARBA00050247"/>
    </source>
</evidence>
<evidence type="ECO:0000256" key="6">
    <source>
        <dbReference type="PIRSR" id="PIRSR000915-1"/>
    </source>
</evidence>
<dbReference type="PANTHER" id="PTHR19288:SF46">
    <property type="entry name" value="HALOACID DEHALOGENASE-LIKE HYDROLASE DOMAIN-CONTAINING PROTEIN 2"/>
    <property type="match status" value="1"/>
</dbReference>
<comment type="catalytic activity">
    <reaction evidence="2 5">
        <text>4-nitrophenyl phosphate + H2O = 4-nitrophenol + phosphate + H(+)</text>
        <dbReference type="Rhea" id="RHEA:21664"/>
        <dbReference type="ChEBI" id="CHEBI:15377"/>
        <dbReference type="ChEBI" id="CHEBI:15378"/>
        <dbReference type="ChEBI" id="CHEBI:43474"/>
        <dbReference type="ChEBI" id="CHEBI:57917"/>
        <dbReference type="ChEBI" id="CHEBI:61146"/>
        <dbReference type="EC" id="3.1.3.41"/>
    </reaction>
</comment>
<dbReference type="Proteomes" id="UP001210925">
    <property type="component" value="Unassembled WGS sequence"/>
</dbReference>
<comment type="caution">
    <text evidence="9">The sequence shown here is derived from an EMBL/GenBank/DDBJ whole genome shotgun (WGS) entry which is preliminary data.</text>
</comment>
<gene>
    <name evidence="9" type="ORF">HK103_006887</name>
</gene>
<evidence type="ECO:0000256" key="3">
    <source>
        <dbReference type="ARBA" id="ARBA00066659"/>
    </source>
</evidence>
<feature type="binding site" evidence="8">
    <location>
        <position position="21"/>
    </location>
    <ligand>
        <name>Mg(2+)</name>
        <dbReference type="ChEBI" id="CHEBI:18420"/>
    </ligand>
</feature>
<feature type="binding site" evidence="7">
    <location>
        <position position="216"/>
    </location>
    <ligand>
        <name>substrate</name>
    </ligand>
</feature>